<dbReference type="Proteomes" id="UP000664480">
    <property type="component" value="Unassembled WGS sequence"/>
</dbReference>
<name>A0ABS3CQZ2_9BACT</name>
<evidence type="ECO:0000313" key="2">
    <source>
        <dbReference type="Proteomes" id="UP000664480"/>
    </source>
</evidence>
<gene>
    <name evidence="1" type="ORF">J0A69_21750</name>
</gene>
<sequence>MEGGMKSTLRYIQETLGIQPTAYSLDKSYLDRLPMYINETYKLYRTDLFNKEIILAELKNNDELSIQQTEKQVQQIKQLLNQKVVIVLEKIQAYNRKRLIEKGINFVVPGKQLYMPDLLIDLRESFVNPKTRQKNDTLLPSAQFLLIYHIIHRFQKWKLEEHPFKEIAQKLGYTPMAITNAIENLKYHDLVEVEGEKEKFIRFTGDRNELWYTAHEQNLLVNPVLKTVFVDEMPKDLFLLQSNASAMPEYTDLNPIRQEYFAIEKTVFYGLQKSNVLLNPNDYEGRYALEVWKYNPLTLVDELPNDRAVVDPLSLYLSVKDSRDERIEIALDQILEKYIW</sequence>
<proteinExistence type="predicted"/>
<evidence type="ECO:0000313" key="1">
    <source>
        <dbReference type="EMBL" id="MBN7818079.1"/>
    </source>
</evidence>
<protein>
    <recommendedName>
        <fullName evidence="3">MarR family protein</fullName>
    </recommendedName>
</protein>
<comment type="caution">
    <text evidence="1">The sequence shown here is derived from an EMBL/GenBank/DDBJ whole genome shotgun (WGS) entry which is preliminary data.</text>
</comment>
<dbReference type="EMBL" id="JAFKCU010000009">
    <property type="protein sequence ID" value="MBN7818079.1"/>
    <property type="molecule type" value="Genomic_DNA"/>
</dbReference>
<accession>A0ABS3CQZ2</accession>
<keyword evidence="2" id="KW-1185">Reference proteome</keyword>
<dbReference type="RefSeq" id="WP_206588747.1">
    <property type="nucleotide sequence ID" value="NZ_JAFKCU010000009.1"/>
</dbReference>
<reference evidence="1 2" key="1">
    <citation type="submission" date="2021-03" db="EMBL/GenBank/DDBJ databases">
        <title>novel species isolated from a fishpond in China.</title>
        <authorList>
            <person name="Lu H."/>
            <person name="Cai Z."/>
        </authorList>
    </citation>
    <scope>NUCLEOTIDE SEQUENCE [LARGE SCALE GENOMIC DNA]</scope>
    <source>
        <strain evidence="1 2">YJ13C</strain>
    </source>
</reference>
<evidence type="ECO:0008006" key="3">
    <source>
        <dbReference type="Google" id="ProtNLM"/>
    </source>
</evidence>
<organism evidence="1 2">
    <name type="scientific">Algoriphagus pacificus</name>
    <dbReference type="NCBI Taxonomy" id="2811234"/>
    <lineage>
        <taxon>Bacteria</taxon>
        <taxon>Pseudomonadati</taxon>
        <taxon>Bacteroidota</taxon>
        <taxon>Cytophagia</taxon>
        <taxon>Cytophagales</taxon>
        <taxon>Cyclobacteriaceae</taxon>
        <taxon>Algoriphagus</taxon>
    </lineage>
</organism>